<feature type="region of interest" description="Disordered" evidence="1">
    <location>
        <begin position="41"/>
        <end position="71"/>
    </location>
</feature>
<protein>
    <submittedName>
        <fullName evidence="2">Uncharacterized protein</fullName>
    </submittedName>
</protein>
<comment type="caution">
    <text evidence="2">The sequence shown here is derived from an EMBL/GenBank/DDBJ whole genome shotgun (WGS) entry which is preliminary data.</text>
</comment>
<dbReference type="Proteomes" id="UP001187192">
    <property type="component" value="Unassembled WGS sequence"/>
</dbReference>
<keyword evidence="3" id="KW-1185">Reference proteome</keyword>
<proteinExistence type="predicted"/>
<evidence type="ECO:0000256" key="1">
    <source>
        <dbReference type="SAM" id="MobiDB-lite"/>
    </source>
</evidence>
<sequence length="71" mass="7378">MERGKTSRFDSWRKGVWPTEIGDSGLTTPIGVSSTAAAGGIATTTPTKRKNYFPTRSSSVAPKTGASTSAT</sequence>
<dbReference type="AlphaFoldDB" id="A0AA87YY16"/>
<feature type="non-terminal residue" evidence="2">
    <location>
        <position position="1"/>
    </location>
</feature>
<feature type="compositionally biased region" description="Polar residues" evidence="1">
    <location>
        <begin position="54"/>
        <end position="71"/>
    </location>
</feature>
<evidence type="ECO:0000313" key="3">
    <source>
        <dbReference type="Proteomes" id="UP001187192"/>
    </source>
</evidence>
<reference evidence="2" key="1">
    <citation type="submission" date="2023-07" db="EMBL/GenBank/DDBJ databases">
        <title>draft genome sequence of fig (Ficus carica).</title>
        <authorList>
            <person name="Takahashi T."/>
            <person name="Nishimura K."/>
        </authorList>
    </citation>
    <scope>NUCLEOTIDE SEQUENCE</scope>
</reference>
<evidence type="ECO:0000313" key="2">
    <source>
        <dbReference type="EMBL" id="GMN26219.1"/>
    </source>
</evidence>
<organism evidence="2 3">
    <name type="scientific">Ficus carica</name>
    <name type="common">Common fig</name>
    <dbReference type="NCBI Taxonomy" id="3494"/>
    <lineage>
        <taxon>Eukaryota</taxon>
        <taxon>Viridiplantae</taxon>
        <taxon>Streptophyta</taxon>
        <taxon>Embryophyta</taxon>
        <taxon>Tracheophyta</taxon>
        <taxon>Spermatophyta</taxon>
        <taxon>Magnoliopsida</taxon>
        <taxon>eudicotyledons</taxon>
        <taxon>Gunneridae</taxon>
        <taxon>Pentapetalae</taxon>
        <taxon>rosids</taxon>
        <taxon>fabids</taxon>
        <taxon>Rosales</taxon>
        <taxon>Moraceae</taxon>
        <taxon>Ficeae</taxon>
        <taxon>Ficus</taxon>
    </lineage>
</organism>
<name>A0AA87YY16_FICCA</name>
<dbReference type="EMBL" id="BTGU01005625">
    <property type="protein sequence ID" value="GMN26219.1"/>
    <property type="molecule type" value="Genomic_DNA"/>
</dbReference>
<accession>A0AA87YY16</accession>
<gene>
    <name evidence="2" type="ORF">TIFTF001_047789</name>
</gene>